<keyword evidence="2" id="KW-0645">Protease</keyword>
<evidence type="ECO:0000256" key="3">
    <source>
        <dbReference type="ARBA" id="ARBA00022729"/>
    </source>
</evidence>
<keyword evidence="3 6" id="KW-0732">Signal</keyword>
<gene>
    <name evidence="7" type="ORF">LSH36_56g00011</name>
</gene>
<name>A0AAD9NCJ3_9ANNE</name>
<protein>
    <submittedName>
        <fullName evidence="7">Uncharacterized protein</fullName>
    </submittedName>
</protein>
<dbReference type="GO" id="GO:0005768">
    <property type="term" value="C:endosome"/>
    <property type="evidence" value="ECO:0007669"/>
    <property type="project" value="TreeGrafter"/>
</dbReference>
<comment type="similarity">
    <text evidence="1">Belongs to the peptidase S28 family.</text>
</comment>
<evidence type="ECO:0000256" key="2">
    <source>
        <dbReference type="ARBA" id="ARBA00022670"/>
    </source>
</evidence>
<evidence type="ECO:0000256" key="5">
    <source>
        <dbReference type="ARBA" id="ARBA00023180"/>
    </source>
</evidence>
<dbReference type="GO" id="GO:0005764">
    <property type="term" value="C:lysosome"/>
    <property type="evidence" value="ECO:0007669"/>
    <property type="project" value="TreeGrafter"/>
</dbReference>
<evidence type="ECO:0000256" key="1">
    <source>
        <dbReference type="ARBA" id="ARBA00011079"/>
    </source>
</evidence>
<dbReference type="EMBL" id="JAODUP010000056">
    <property type="protein sequence ID" value="KAK2164995.1"/>
    <property type="molecule type" value="Genomic_DNA"/>
</dbReference>
<dbReference type="Gene3D" id="3.40.50.1820">
    <property type="entry name" value="alpha/beta hydrolase"/>
    <property type="match status" value="2"/>
</dbReference>
<evidence type="ECO:0000256" key="4">
    <source>
        <dbReference type="ARBA" id="ARBA00022801"/>
    </source>
</evidence>
<feature type="chain" id="PRO_5042020013" evidence="6">
    <location>
        <begin position="22"/>
        <end position="507"/>
    </location>
</feature>
<dbReference type="PANTHER" id="PTHR11010:SF11">
    <property type="entry name" value="THYMUS-SPECIFIC SERINE PROTEASE"/>
    <property type="match status" value="1"/>
</dbReference>
<keyword evidence="4" id="KW-0378">Hydrolase</keyword>
<comment type="caution">
    <text evidence="7">The sequence shown here is derived from an EMBL/GenBank/DDBJ whole genome shotgun (WGS) entry which is preliminary data.</text>
</comment>
<dbReference type="AlphaFoldDB" id="A0AAD9NCJ3"/>
<dbReference type="GO" id="GO:0070008">
    <property type="term" value="F:serine-type exopeptidase activity"/>
    <property type="evidence" value="ECO:0007669"/>
    <property type="project" value="InterPro"/>
</dbReference>
<keyword evidence="8" id="KW-1185">Reference proteome</keyword>
<dbReference type="GO" id="GO:0006508">
    <property type="term" value="P:proteolysis"/>
    <property type="evidence" value="ECO:0007669"/>
    <property type="project" value="UniProtKB-KW"/>
</dbReference>
<feature type="signal peptide" evidence="6">
    <location>
        <begin position="1"/>
        <end position="21"/>
    </location>
</feature>
<evidence type="ECO:0000256" key="6">
    <source>
        <dbReference type="SAM" id="SignalP"/>
    </source>
</evidence>
<evidence type="ECO:0000313" key="8">
    <source>
        <dbReference type="Proteomes" id="UP001208570"/>
    </source>
</evidence>
<dbReference type="PANTHER" id="PTHR11010">
    <property type="entry name" value="PROTEASE S28 PRO-X CARBOXYPEPTIDASE-RELATED"/>
    <property type="match status" value="1"/>
</dbReference>
<dbReference type="InterPro" id="IPR029058">
    <property type="entry name" value="AB_hydrolase_fold"/>
</dbReference>
<dbReference type="Pfam" id="PF05577">
    <property type="entry name" value="Peptidase_S28"/>
    <property type="match status" value="2"/>
</dbReference>
<accession>A0AAD9NCJ3</accession>
<evidence type="ECO:0000313" key="7">
    <source>
        <dbReference type="EMBL" id="KAK2164995.1"/>
    </source>
</evidence>
<proteinExistence type="inferred from homology"/>
<reference evidence="7" key="1">
    <citation type="journal article" date="2023" name="Mol. Biol. Evol.">
        <title>Third-Generation Sequencing Reveals the Adaptive Role of the Epigenome in Three Deep-Sea Polychaetes.</title>
        <authorList>
            <person name="Perez M."/>
            <person name="Aroh O."/>
            <person name="Sun Y."/>
            <person name="Lan Y."/>
            <person name="Juniper S.K."/>
            <person name="Young C.R."/>
            <person name="Angers B."/>
            <person name="Qian P.Y."/>
        </authorList>
    </citation>
    <scope>NUCLEOTIDE SEQUENCE</scope>
    <source>
        <strain evidence="7">P08H-3</strain>
    </source>
</reference>
<dbReference type="GO" id="GO:0008239">
    <property type="term" value="F:dipeptidyl-peptidase activity"/>
    <property type="evidence" value="ECO:0007669"/>
    <property type="project" value="TreeGrafter"/>
</dbReference>
<dbReference type="Proteomes" id="UP001208570">
    <property type="component" value="Unassembled WGS sequence"/>
</dbReference>
<dbReference type="InterPro" id="IPR008758">
    <property type="entry name" value="Peptidase_S28"/>
</dbReference>
<sequence>MAYTFLTFLFALDLLFCYAQCFGNNYWKLREVIELSRHHNYHKNGQASNRMPFVSDDDPYVEHYITQPLDHFDASVKNSYKQRYWVNSDYWLQKVGPVFLYIGGEASLSSLSIMTGEHVDLAKQYKALILSVEHRYYGLSLNSDSLHLKNMKYLSSQQAPCNGSVAESEQTVAGGTVPTSGEYPHLVYAAVASSAPVRATVNFEGYNEVVAASLSDPIINGSTKCALNVKSAFKVVDLKICNGELKQLASDFLSCESLENTTYGLFQFVSNLADVFMGTVQYNDEKPGVTVTKICDLMTQPGDPYDNFKILNKLFLNLTDQKCADNSWKNAISQIQNTTVTGSPGVGIRQWTYQTCAQFGYYQTCDKNTTCLFSHHMSLGPNLDICAIVFNISADEVTMRTRFTNDYYGSDKPKGTRIMFVNGSVDPWHALSVVKDLSDTEIAIYIHGTAHCANMYSDKSTDLPALQKARLEIANQIGLWLAEASHHENALLRVSTDNTLYFRSKEA</sequence>
<keyword evidence="5" id="KW-0325">Glycoprotein</keyword>
<organism evidence="7 8">
    <name type="scientific">Paralvinella palmiformis</name>
    <dbReference type="NCBI Taxonomy" id="53620"/>
    <lineage>
        <taxon>Eukaryota</taxon>
        <taxon>Metazoa</taxon>
        <taxon>Spiralia</taxon>
        <taxon>Lophotrochozoa</taxon>
        <taxon>Annelida</taxon>
        <taxon>Polychaeta</taxon>
        <taxon>Sedentaria</taxon>
        <taxon>Canalipalpata</taxon>
        <taxon>Terebellida</taxon>
        <taxon>Terebelliformia</taxon>
        <taxon>Alvinellidae</taxon>
        <taxon>Paralvinella</taxon>
    </lineage>
</organism>